<dbReference type="Proteomes" id="UP000298030">
    <property type="component" value="Unassembled WGS sequence"/>
</dbReference>
<dbReference type="EMBL" id="QPFP01000048">
    <property type="protein sequence ID" value="TEB26457.1"/>
    <property type="molecule type" value="Genomic_DNA"/>
</dbReference>
<name>A0A4Y7SX75_COPMI</name>
<proteinExistence type="predicted"/>
<keyword evidence="3" id="KW-1185">Reference proteome</keyword>
<keyword evidence="1" id="KW-0812">Transmembrane</keyword>
<dbReference type="OrthoDB" id="3515175at2759"/>
<keyword evidence="1" id="KW-1133">Transmembrane helix</keyword>
<accession>A0A4Y7SX75</accession>
<evidence type="ECO:0000313" key="3">
    <source>
        <dbReference type="Proteomes" id="UP000298030"/>
    </source>
</evidence>
<dbReference type="STRING" id="71717.A0A4Y7SX75"/>
<keyword evidence="1" id="KW-0472">Membrane</keyword>
<evidence type="ECO:0000313" key="2">
    <source>
        <dbReference type="EMBL" id="TEB26457.1"/>
    </source>
</evidence>
<feature type="transmembrane region" description="Helical" evidence="1">
    <location>
        <begin position="346"/>
        <end position="373"/>
    </location>
</feature>
<dbReference type="AlphaFoldDB" id="A0A4Y7SX75"/>
<sequence length="385" mass="42934">MMMKVPPYFEMLQWTGHCKDPRPTSTDARAATGDAVVDLSKRHLSSEIFAILKEAELFSRLDVSHNPAVDNATLLQLLQEHRLEWVNIDGCSVSNKDMVGLLKSHPSLSRGIEAIIHPAFLSVNSLGVSKGTPVAFSLLYKGLFRTRRYALPFFGVDQIVQNLLDAAAALKSFEYVGNTPMPCDMQSLFAASHRSGRPWATRDIQTIPLQTESRDLAKGYTLVVLPQLYDKLIPSPRGGFQFEYGISPPGGKRKFIDVATFLEYLERDGWPEPKDEKAVEQVIKAYNEGGSLLVDFDSTVKELADLMTFAAMVEALDKRQSPQSHDDLGSFSFRIPRFFLVFPPRLIPALIFLLNVSPPLLFLLFLVTCIASLSGCSQAKHWDLI</sequence>
<gene>
    <name evidence="2" type="ORF">FA13DRAFT_1038640</name>
</gene>
<evidence type="ECO:0008006" key="4">
    <source>
        <dbReference type="Google" id="ProtNLM"/>
    </source>
</evidence>
<comment type="caution">
    <text evidence="2">The sequence shown here is derived from an EMBL/GenBank/DDBJ whole genome shotgun (WGS) entry which is preliminary data.</text>
</comment>
<reference evidence="2 3" key="1">
    <citation type="journal article" date="2019" name="Nat. Ecol. Evol.">
        <title>Megaphylogeny resolves global patterns of mushroom evolution.</title>
        <authorList>
            <person name="Varga T."/>
            <person name="Krizsan K."/>
            <person name="Foldi C."/>
            <person name="Dima B."/>
            <person name="Sanchez-Garcia M."/>
            <person name="Sanchez-Ramirez S."/>
            <person name="Szollosi G.J."/>
            <person name="Szarkandi J.G."/>
            <person name="Papp V."/>
            <person name="Albert L."/>
            <person name="Andreopoulos W."/>
            <person name="Angelini C."/>
            <person name="Antonin V."/>
            <person name="Barry K.W."/>
            <person name="Bougher N.L."/>
            <person name="Buchanan P."/>
            <person name="Buyck B."/>
            <person name="Bense V."/>
            <person name="Catcheside P."/>
            <person name="Chovatia M."/>
            <person name="Cooper J."/>
            <person name="Damon W."/>
            <person name="Desjardin D."/>
            <person name="Finy P."/>
            <person name="Geml J."/>
            <person name="Haridas S."/>
            <person name="Hughes K."/>
            <person name="Justo A."/>
            <person name="Karasinski D."/>
            <person name="Kautmanova I."/>
            <person name="Kiss B."/>
            <person name="Kocsube S."/>
            <person name="Kotiranta H."/>
            <person name="LaButti K.M."/>
            <person name="Lechner B.E."/>
            <person name="Liimatainen K."/>
            <person name="Lipzen A."/>
            <person name="Lukacs Z."/>
            <person name="Mihaltcheva S."/>
            <person name="Morgado L.N."/>
            <person name="Niskanen T."/>
            <person name="Noordeloos M.E."/>
            <person name="Ohm R.A."/>
            <person name="Ortiz-Santana B."/>
            <person name="Ovrebo C."/>
            <person name="Racz N."/>
            <person name="Riley R."/>
            <person name="Savchenko A."/>
            <person name="Shiryaev A."/>
            <person name="Soop K."/>
            <person name="Spirin V."/>
            <person name="Szebenyi C."/>
            <person name="Tomsovsky M."/>
            <person name="Tulloss R.E."/>
            <person name="Uehling J."/>
            <person name="Grigoriev I.V."/>
            <person name="Vagvolgyi C."/>
            <person name="Papp T."/>
            <person name="Martin F.M."/>
            <person name="Miettinen O."/>
            <person name="Hibbett D.S."/>
            <person name="Nagy L.G."/>
        </authorList>
    </citation>
    <scope>NUCLEOTIDE SEQUENCE [LARGE SCALE GENOMIC DNA]</scope>
    <source>
        <strain evidence="2 3">FP101781</strain>
    </source>
</reference>
<organism evidence="2 3">
    <name type="scientific">Coprinellus micaceus</name>
    <name type="common">Glistening ink-cap mushroom</name>
    <name type="synonym">Coprinus micaceus</name>
    <dbReference type="NCBI Taxonomy" id="71717"/>
    <lineage>
        <taxon>Eukaryota</taxon>
        <taxon>Fungi</taxon>
        <taxon>Dikarya</taxon>
        <taxon>Basidiomycota</taxon>
        <taxon>Agaricomycotina</taxon>
        <taxon>Agaricomycetes</taxon>
        <taxon>Agaricomycetidae</taxon>
        <taxon>Agaricales</taxon>
        <taxon>Agaricineae</taxon>
        <taxon>Psathyrellaceae</taxon>
        <taxon>Coprinellus</taxon>
    </lineage>
</organism>
<protein>
    <recommendedName>
        <fullName evidence="4">RNI-like protein</fullName>
    </recommendedName>
</protein>
<evidence type="ECO:0000256" key="1">
    <source>
        <dbReference type="SAM" id="Phobius"/>
    </source>
</evidence>